<dbReference type="RefSeq" id="XP_032337374.1">
    <property type="nucleotide sequence ID" value="XM_032481483.1"/>
</dbReference>
<name>A0A8B8T5D7_CAMFR</name>
<feature type="compositionally biased region" description="Basic residues" evidence="1">
    <location>
        <begin position="100"/>
        <end position="115"/>
    </location>
</feature>
<proteinExistence type="predicted"/>
<gene>
    <name evidence="3" type="primary">LOC116664147</name>
</gene>
<sequence>MVTVETGTGQDCFIRWLSEAADEAPDHPCPPPSSPRPWSLVPSLGHSPLPVPVPLEESLQACPSRFRPSPGISLGVRGSRHTPKAQSQRRSPSPPGLSRKEHRGHSCRPLPRRPRTPPWARPSGSAPPLAPPPGRRLSCPPNGSAFPSSVSSWILIFYTM</sequence>
<organism evidence="2 3">
    <name type="scientific">Camelus ferus</name>
    <name type="common">Wild bactrian camel</name>
    <name type="synonym">Camelus bactrianus ferus</name>
    <dbReference type="NCBI Taxonomy" id="419612"/>
    <lineage>
        <taxon>Eukaryota</taxon>
        <taxon>Metazoa</taxon>
        <taxon>Chordata</taxon>
        <taxon>Craniata</taxon>
        <taxon>Vertebrata</taxon>
        <taxon>Euteleostomi</taxon>
        <taxon>Mammalia</taxon>
        <taxon>Eutheria</taxon>
        <taxon>Laurasiatheria</taxon>
        <taxon>Artiodactyla</taxon>
        <taxon>Tylopoda</taxon>
        <taxon>Camelidae</taxon>
        <taxon>Camelus</taxon>
    </lineage>
</organism>
<evidence type="ECO:0000313" key="2">
    <source>
        <dbReference type="Proteomes" id="UP000694856"/>
    </source>
</evidence>
<dbReference type="Proteomes" id="UP000694856">
    <property type="component" value="Chromosome 6"/>
</dbReference>
<feature type="region of interest" description="Disordered" evidence="1">
    <location>
        <begin position="22"/>
        <end position="148"/>
    </location>
</feature>
<keyword evidence="2" id="KW-1185">Reference proteome</keyword>
<reference evidence="3" key="1">
    <citation type="submission" date="2025-08" db="UniProtKB">
        <authorList>
            <consortium name="RefSeq"/>
        </authorList>
    </citation>
    <scope>IDENTIFICATION</scope>
    <source>
        <tissue evidence="3">Ear skin</tissue>
    </source>
</reference>
<dbReference type="GeneID" id="116664147"/>
<evidence type="ECO:0000313" key="3">
    <source>
        <dbReference type="RefSeq" id="XP_032337374.1"/>
    </source>
</evidence>
<evidence type="ECO:0000256" key="1">
    <source>
        <dbReference type="SAM" id="MobiDB-lite"/>
    </source>
</evidence>
<dbReference type="KEGG" id="cfr:116664147"/>
<accession>A0A8B8T5D7</accession>
<dbReference type="AlphaFoldDB" id="A0A8B8T5D7"/>
<protein>
    <submittedName>
        <fullName evidence="3">Serine/arginine repetitive matrix protein 1-like</fullName>
    </submittedName>
</protein>